<keyword evidence="2" id="KW-1185">Reference proteome</keyword>
<sequence length="64" mass="6940">MALAREELTSGAIKGLTVCRECFTGGRCVGASLKTHCSKWLCCAQPSRAVYSSQQGRRTVLFTN</sequence>
<name>A0ABN9DME5_9NEOB</name>
<feature type="non-terminal residue" evidence="1">
    <location>
        <position position="64"/>
    </location>
</feature>
<evidence type="ECO:0000313" key="1">
    <source>
        <dbReference type="EMBL" id="CAI9572676.1"/>
    </source>
</evidence>
<protein>
    <submittedName>
        <fullName evidence="1">Uncharacterized protein</fullName>
    </submittedName>
</protein>
<dbReference type="EMBL" id="CATNWA010014512">
    <property type="protein sequence ID" value="CAI9572676.1"/>
    <property type="molecule type" value="Genomic_DNA"/>
</dbReference>
<dbReference type="Proteomes" id="UP001162483">
    <property type="component" value="Unassembled WGS sequence"/>
</dbReference>
<reference evidence="1" key="1">
    <citation type="submission" date="2023-05" db="EMBL/GenBank/DDBJ databases">
        <authorList>
            <person name="Stuckert A."/>
        </authorList>
    </citation>
    <scope>NUCLEOTIDE SEQUENCE</scope>
</reference>
<proteinExistence type="predicted"/>
<accession>A0ABN9DME5</accession>
<organism evidence="1 2">
    <name type="scientific">Staurois parvus</name>
    <dbReference type="NCBI Taxonomy" id="386267"/>
    <lineage>
        <taxon>Eukaryota</taxon>
        <taxon>Metazoa</taxon>
        <taxon>Chordata</taxon>
        <taxon>Craniata</taxon>
        <taxon>Vertebrata</taxon>
        <taxon>Euteleostomi</taxon>
        <taxon>Amphibia</taxon>
        <taxon>Batrachia</taxon>
        <taxon>Anura</taxon>
        <taxon>Neobatrachia</taxon>
        <taxon>Ranoidea</taxon>
        <taxon>Ranidae</taxon>
        <taxon>Staurois</taxon>
    </lineage>
</organism>
<comment type="caution">
    <text evidence="1">The sequence shown here is derived from an EMBL/GenBank/DDBJ whole genome shotgun (WGS) entry which is preliminary data.</text>
</comment>
<gene>
    <name evidence="1" type="ORF">SPARVUS_LOCUS7481023</name>
</gene>
<evidence type="ECO:0000313" key="2">
    <source>
        <dbReference type="Proteomes" id="UP001162483"/>
    </source>
</evidence>